<keyword evidence="6 8" id="KW-0472">Membrane</keyword>
<evidence type="ECO:0000256" key="7">
    <source>
        <dbReference type="SAM" id="MobiDB-lite"/>
    </source>
</evidence>
<gene>
    <name evidence="9" type="ORF">PPROV_000041000</name>
</gene>
<dbReference type="Proteomes" id="UP000660262">
    <property type="component" value="Unassembled WGS sequence"/>
</dbReference>
<dbReference type="GO" id="GO:0016020">
    <property type="term" value="C:membrane"/>
    <property type="evidence" value="ECO:0007669"/>
    <property type="project" value="UniProtKB-SubCell"/>
</dbReference>
<keyword evidence="2" id="KW-0813">Transport</keyword>
<evidence type="ECO:0000256" key="1">
    <source>
        <dbReference type="ARBA" id="ARBA00004141"/>
    </source>
</evidence>
<evidence type="ECO:0008006" key="11">
    <source>
        <dbReference type="Google" id="ProtNLM"/>
    </source>
</evidence>
<dbReference type="InterPro" id="IPR044669">
    <property type="entry name" value="YneE/VCCN1/2-like"/>
</dbReference>
<dbReference type="OrthoDB" id="1368at2759"/>
<evidence type="ECO:0000256" key="3">
    <source>
        <dbReference type="ARBA" id="ARBA00022692"/>
    </source>
</evidence>
<feature type="transmembrane region" description="Helical" evidence="8">
    <location>
        <begin position="118"/>
        <end position="135"/>
    </location>
</feature>
<dbReference type="PANTHER" id="PTHR33281:SF20">
    <property type="match status" value="1"/>
</dbReference>
<accession>A0A830H5U9</accession>
<dbReference type="GO" id="GO:0006811">
    <property type="term" value="P:monoatomic ion transport"/>
    <property type="evidence" value="ECO:0007669"/>
    <property type="project" value="UniProtKB-KW"/>
</dbReference>
<evidence type="ECO:0000256" key="4">
    <source>
        <dbReference type="ARBA" id="ARBA00022989"/>
    </source>
</evidence>
<dbReference type="PANTHER" id="PTHR33281">
    <property type="entry name" value="UPF0187 PROTEIN YNEE"/>
    <property type="match status" value="1"/>
</dbReference>
<dbReference type="EMBL" id="BNJQ01000001">
    <property type="protein sequence ID" value="GHP01653.1"/>
    <property type="molecule type" value="Genomic_DNA"/>
</dbReference>
<organism evidence="9 10">
    <name type="scientific">Pycnococcus provasolii</name>
    <dbReference type="NCBI Taxonomy" id="41880"/>
    <lineage>
        <taxon>Eukaryota</taxon>
        <taxon>Viridiplantae</taxon>
        <taxon>Chlorophyta</taxon>
        <taxon>Pseudoscourfieldiophyceae</taxon>
        <taxon>Pseudoscourfieldiales</taxon>
        <taxon>Pycnococcaceae</taxon>
        <taxon>Pycnococcus</taxon>
    </lineage>
</organism>
<reference evidence="9" key="1">
    <citation type="submission" date="2020-10" db="EMBL/GenBank/DDBJ databases">
        <title>Unveiling of a novel bifunctional photoreceptor, Dualchrome1, isolated from a cosmopolitan green alga.</title>
        <authorList>
            <person name="Suzuki S."/>
            <person name="Kawachi M."/>
        </authorList>
    </citation>
    <scope>NUCLEOTIDE SEQUENCE</scope>
    <source>
        <strain evidence="9">NIES 2893</strain>
    </source>
</reference>
<feature type="transmembrane region" description="Helical" evidence="8">
    <location>
        <begin position="60"/>
        <end position="79"/>
    </location>
</feature>
<comment type="caution">
    <text evidence="9">The sequence shown here is derived from an EMBL/GenBank/DDBJ whole genome shotgun (WGS) entry which is preliminary data.</text>
</comment>
<evidence type="ECO:0000256" key="8">
    <source>
        <dbReference type="SAM" id="Phobius"/>
    </source>
</evidence>
<feature type="region of interest" description="Disordered" evidence="7">
    <location>
        <begin position="19"/>
        <end position="54"/>
    </location>
</feature>
<feature type="compositionally biased region" description="Basic residues" evidence="7">
    <location>
        <begin position="37"/>
        <end position="54"/>
    </location>
</feature>
<feature type="transmembrane region" description="Helical" evidence="8">
    <location>
        <begin position="86"/>
        <end position="106"/>
    </location>
</feature>
<evidence type="ECO:0000313" key="10">
    <source>
        <dbReference type="Proteomes" id="UP000660262"/>
    </source>
</evidence>
<evidence type="ECO:0000256" key="2">
    <source>
        <dbReference type="ARBA" id="ARBA00022448"/>
    </source>
</evidence>
<name>A0A830H5U9_9CHLO</name>
<keyword evidence="3 8" id="KW-0812">Transmembrane</keyword>
<proteinExistence type="predicted"/>
<sequence>MPFPPRALLSVFGSSLLPSGAGPSPKAKPSLADHSPSRHQRHHSQLTPRTGRHLHHRPSLASLMIVYNKLFAPVLLALARPAATGLPRALTTSLCALAIFALVKTYYKDMSRDVMHTYPFQLIAYVVGFAVVFRANQAIARYMNVAVALSKMHSKWADAATELLFLDASGCSDSDDVQAVHASAKFADDVTHVTSVLSAAVLLNLRKDKGSSRGGGGGGGDRYEVTEEGGGQAQLVVTPNVVCQPLDGDTEHTRRHIQAEPASPLFFPSPSLFHNTKYSQARLDAYNESHPIAVLGNLTDDERQALVEERLSSDCSTAIIRNKLSTLWTRRIARREGGGLSNIPAPIVSRIPQFISDGFLWMAEAKAIVDQPFPFLMSTCAGILIFIYTAIAPLACAARIDEPALGASLAFLAVFTIAIVHESARELEDPTRVAEPNGLPLCRMQHELNARLVRARRQAAMHRVDMLSQSSNEVDRSPTKSSVESATIKAATTIATATAAAPIPIPVQDEYDDLRRCVTVVVH</sequence>
<evidence type="ECO:0000256" key="5">
    <source>
        <dbReference type="ARBA" id="ARBA00023065"/>
    </source>
</evidence>
<keyword evidence="5" id="KW-0406">Ion transport</keyword>
<dbReference type="AlphaFoldDB" id="A0A830H5U9"/>
<protein>
    <recommendedName>
        <fullName evidence="11">Bestrophin homolog</fullName>
    </recommendedName>
</protein>
<keyword evidence="10" id="KW-1185">Reference proteome</keyword>
<feature type="transmembrane region" description="Helical" evidence="8">
    <location>
        <begin position="403"/>
        <end position="420"/>
    </location>
</feature>
<comment type="subcellular location">
    <subcellularLocation>
        <location evidence="1">Membrane</location>
        <topology evidence="1">Multi-pass membrane protein</topology>
    </subcellularLocation>
</comment>
<feature type="transmembrane region" description="Helical" evidence="8">
    <location>
        <begin position="373"/>
        <end position="391"/>
    </location>
</feature>
<evidence type="ECO:0000256" key="6">
    <source>
        <dbReference type="ARBA" id="ARBA00023136"/>
    </source>
</evidence>
<evidence type="ECO:0000313" key="9">
    <source>
        <dbReference type="EMBL" id="GHP01653.1"/>
    </source>
</evidence>
<keyword evidence="4 8" id="KW-1133">Transmembrane helix</keyword>